<keyword evidence="4 6" id="KW-0134">Cell wall</keyword>
<dbReference type="Proteomes" id="UP001151532">
    <property type="component" value="Chromosome 6"/>
</dbReference>
<dbReference type="OrthoDB" id="2015280at2759"/>
<protein>
    <recommendedName>
        <fullName evidence="6">Pectin acetylesterase</fullName>
        <ecNumber evidence="6">3.1.1.-</ecNumber>
    </recommendedName>
</protein>
<comment type="function">
    <text evidence="1 6">Hydrolyzes acetyl esters in homogalacturonan regions of pectin. In type I primary cell wall, galacturonic acid residues of pectin can be acetylated at the O-2 and O-3 positions. Decreasing the degree of acetylation of pectin gels in vitro alters their physical properties.</text>
</comment>
<evidence type="ECO:0000256" key="2">
    <source>
        <dbReference type="ARBA" id="ARBA00004191"/>
    </source>
</evidence>
<comment type="subcellular location">
    <subcellularLocation>
        <location evidence="2 6">Secreted</location>
        <location evidence="2 6">Cell wall</location>
    </subcellularLocation>
</comment>
<keyword evidence="8" id="KW-1185">Reference proteome</keyword>
<evidence type="ECO:0000313" key="7">
    <source>
        <dbReference type="EMBL" id="KAJ6699599.1"/>
    </source>
</evidence>
<dbReference type="InterPro" id="IPR004963">
    <property type="entry name" value="PAE/NOTUM"/>
</dbReference>
<reference evidence="7" key="1">
    <citation type="submission" date="2022-11" db="EMBL/GenBank/DDBJ databases">
        <authorList>
            <person name="Hyden B.L."/>
            <person name="Feng K."/>
            <person name="Yates T."/>
            <person name="Jawdy S."/>
            <person name="Smart L.B."/>
            <person name="Muchero W."/>
        </authorList>
    </citation>
    <scope>NUCLEOTIDE SEQUENCE</scope>
    <source>
        <tissue evidence="7">Shoot tip</tissue>
    </source>
</reference>
<dbReference type="EMBL" id="JAPFFK010000017">
    <property type="protein sequence ID" value="KAJ6699599.1"/>
    <property type="molecule type" value="Genomic_DNA"/>
</dbReference>
<dbReference type="EC" id="3.1.1.-" evidence="6"/>
<comment type="caution">
    <text evidence="7">The sequence shown here is derived from an EMBL/GenBank/DDBJ whole genome shotgun (WGS) entry which is preliminary data.</text>
</comment>
<comment type="similarity">
    <text evidence="3 6">Belongs to the pectinacetylesterase family.</text>
</comment>
<gene>
    <name evidence="7" type="ORF">OIU79_012792</name>
</gene>
<keyword evidence="6" id="KW-0964">Secreted</keyword>
<accession>A0A9Q0Q4H1</accession>
<organism evidence="7 8">
    <name type="scientific">Salix purpurea</name>
    <name type="common">Purple osier willow</name>
    <dbReference type="NCBI Taxonomy" id="77065"/>
    <lineage>
        <taxon>Eukaryota</taxon>
        <taxon>Viridiplantae</taxon>
        <taxon>Streptophyta</taxon>
        <taxon>Embryophyta</taxon>
        <taxon>Tracheophyta</taxon>
        <taxon>Spermatophyta</taxon>
        <taxon>Magnoliopsida</taxon>
        <taxon>eudicotyledons</taxon>
        <taxon>Gunneridae</taxon>
        <taxon>Pentapetalae</taxon>
        <taxon>rosids</taxon>
        <taxon>fabids</taxon>
        <taxon>Malpighiales</taxon>
        <taxon>Salicaceae</taxon>
        <taxon>Saliceae</taxon>
        <taxon>Salix</taxon>
    </lineage>
</organism>
<sequence length="136" mass="15645">MDHQVRFSGILSHQSSQNPDFFNWNKVKIRYCDGASFAGHPQHEFKNGTKLLFRGQLIWEALLDELLAIGLFNAKQVASSSFELLCTNMSCPAFFFLTTFYVLGNYTMRSFYQDVIQLQGVAKSLQKKCITRKDPY</sequence>
<evidence type="ECO:0000256" key="5">
    <source>
        <dbReference type="ARBA" id="ARBA00023316"/>
    </source>
</evidence>
<feature type="non-terminal residue" evidence="7">
    <location>
        <position position="1"/>
    </location>
</feature>
<dbReference type="GO" id="GO:0071555">
    <property type="term" value="P:cell wall organization"/>
    <property type="evidence" value="ECO:0007669"/>
    <property type="project" value="UniProtKB-KW"/>
</dbReference>
<evidence type="ECO:0000256" key="6">
    <source>
        <dbReference type="RuleBase" id="RU363114"/>
    </source>
</evidence>
<dbReference type="PANTHER" id="PTHR21562">
    <property type="entry name" value="NOTUM-RELATED"/>
    <property type="match status" value="1"/>
</dbReference>
<name>A0A9Q0Q4H1_SALPP</name>
<evidence type="ECO:0000256" key="3">
    <source>
        <dbReference type="ARBA" id="ARBA00005784"/>
    </source>
</evidence>
<evidence type="ECO:0000313" key="8">
    <source>
        <dbReference type="Proteomes" id="UP001151532"/>
    </source>
</evidence>
<reference evidence="7" key="2">
    <citation type="journal article" date="2023" name="Int. J. Mol. Sci.">
        <title>De Novo Assembly and Annotation of 11 Diverse Shrub Willow (Salix) Genomes Reveals Novel Gene Organization in Sex-Linked Regions.</title>
        <authorList>
            <person name="Hyden B."/>
            <person name="Feng K."/>
            <person name="Yates T.B."/>
            <person name="Jawdy S."/>
            <person name="Cereghino C."/>
            <person name="Smart L.B."/>
            <person name="Muchero W."/>
        </authorList>
    </citation>
    <scope>NUCLEOTIDE SEQUENCE</scope>
    <source>
        <tissue evidence="7">Shoot tip</tissue>
    </source>
</reference>
<keyword evidence="6" id="KW-0378">Hydrolase</keyword>
<dbReference type="PANTHER" id="PTHR21562:SF83">
    <property type="entry name" value="PECTIN ACETYLESTERASE 4"/>
    <property type="match status" value="1"/>
</dbReference>
<keyword evidence="5 6" id="KW-0961">Cell wall biogenesis/degradation</keyword>
<evidence type="ECO:0000256" key="4">
    <source>
        <dbReference type="ARBA" id="ARBA00022512"/>
    </source>
</evidence>
<dbReference type="GO" id="GO:0016787">
    <property type="term" value="F:hydrolase activity"/>
    <property type="evidence" value="ECO:0007669"/>
    <property type="project" value="UniProtKB-KW"/>
</dbReference>
<proteinExistence type="inferred from homology"/>
<dbReference type="AlphaFoldDB" id="A0A9Q0Q4H1"/>
<evidence type="ECO:0000256" key="1">
    <source>
        <dbReference type="ARBA" id="ARBA00003534"/>
    </source>
</evidence>
<dbReference type="Pfam" id="PF03283">
    <property type="entry name" value="PAE"/>
    <property type="match status" value="1"/>
</dbReference>